<sequence length="538" mass="57279">MAKETSLCLLFLSFLIFCSSGTSVSSSSSSVGTTFFQKSKISKSEIRFSVSDCKILSTLTNTNLSVDFFLNESLVENFVSSKSKSSLVSWLETHLMNIIPQVDIRSIVVRCGSECLGQYEMPSLIPILKSIHSFLSNLQLRREIKVSVAFPLSFLENLNALYGNDLLRIVMFLKKIDSFIMIEDIIGGELSTVQSVIERATLAASILPCKDVPVVLTIKSHDIPNSMELSQFSEAVSKYLEAISHFTNRIVALIAQVYTLNDFLLLKREEGEEICPLSLRENPSKVHIRRTLQDTTNTPTTVFPTNPTPPSPVITPPDTPTIITVPSTNPVTVSPTNPASTPVTVPSTTPVVPLPPTNPANPVTNPVASYPPPSSGSVPVTSALPPPPSTNAQAMPGGQSWCVAKTGVPQASLQSALDYACGMSGVDCSQIQQGASCYNPNSLQNHASFAFNSYYQKNPAPTSCDFGGTANIVNTNPSSGSCIYPSSSGAGASGSGTGSPVLGSQSPPDLNTSYSAGLRPLLGCMVLAISLVTVRLTT</sequence>
<dbReference type="Gene3D" id="3.20.20.80">
    <property type="entry name" value="Glycosidases"/>
    <property type="match status" value="1"/>
</dbReference>
<evidence type="ECO:0000256" key="9">
    <source>
        <dbReference type="SAM" id="MobiDB-lite"/>
    </source>
</evidence>
<keyword evidence="8" id="KW-0449">Lipoprotein</keyword>
<feature type="compositionally biased region" description="Low complexity" evidence="9">
    <location>
        <begin position="327"/>
        <end position="351"/>
    </location>
</feature>
<dbReference type="FunFam" id="1.20.58.1040:FF:000001">
    <property type="entry name" value="Glucan endo-1,3-beta-glucosidase 4"/>
    <property type="match status" value="1"/>
</dbReference>
<dbReference type="EMBL" id="KN661836">
    <property type="protein sequence ID" value="KHN14216.1"/>
    <property type="molecule type" value="Genomic_DNA"/>
</dbReference>
<accession>A0A0B2PY49</accession>
<dbReference type="Gene3D" id="1.20.58.1040">
    <property type="match status" value="1"/>
</dbReference>
<name>A0A0B2PY49_GLYSO</name>
<evidence type="ECO:0000256" key="7">
    <source>
        <dbReference type="ARBA" id="ARBA00023180"/>
    </source>
</evidence>
<feature type="region of interest" description="Disordered" evidence="9">
    <location>
        <begin position="327"/>
        <end position="353"/>
    </location>
</feature>
<reference evidence="12" key="1">
    <citation type="submission" date="2014-07" db="EMBL/GenBank/DDBJ databases">
        <title>Identification of a novel salt tolerance gene in wild soybean by whole-genome sequencing.</title>
        <authorList>
            <person name="Lam H.-M."/>
            <person name="Qi X."/>
            <person name="Li M.-W."/>
            <person name="Liu X."/>
            <person name="Xie M."/>
            <person name="Ni M."/>
            <person name="Xu X."/>
        </authorList>
    </citation>
    <scope>NUCLEOTIDE SEQUENCE [LARGE SCALE GENOMIC DNA]</scope>
    <source>
        <tissue evidence="12">Root</tissue>
    </source>
</reference>
<keyword evidence="12" id="KW-0808">Transferase</keyword>
<evidence type="ECO:0000259" key="11">
    <source>
        <dbReference type="SMART" id="SM00768"/>
    </source>
</evidence>
<evidence type="ECO:0000256" key="5">
    <source>
        <dbReference type="ARBA" id="ARBA00023136"/>
    </source>
</evidence>
<dbReference type="InterPro" id="IPR012946">
    <property type="entry name" value="X8"/>
</dbReference>
<dbReference type="GO" id="GO:0004673">
    <property type="term" value="F:protein histidine kinase activity"/>
    <property type="evidence" value="ECO:0007669"/>
    <property type="project" value="UniProtKB-EC"/>
</dbReference>
<organism evidence="12">
    <name type="scientific">Glycine soja</name>
    <name type="common">Wild soybean</name>
    <dbReference type="NCBI Taxonomy" id="3848"/>
    <lineage>
        <taxon>Eukaryota</taxon>
        <taxon>Viridiplantae</taxon>
        <taxon>Streptophyta</taxon>
        <taxon>Embryophyta</taxon>
        <taxon>Tracheophyta</taxon>
        <taxon>Spermatophyta</taxon>
        <taxon>Magnoliopsida</taxon>
        <taxon>eudicotyledons</taxon>
        <taxon>Gunneridae</taxon>
        <taxon>Pentapetalae</taxon>
        <taxon>rosids</taxon>
        <taxon>fabids</taxon>
        <taxon>Fabales</taxon>
        <taxon>Fabaceae</taxon>
        <taxon>Papilionoideae</taxon>
        <taxon>50 kb inversion clade</taxon>
        <taxon>NPAAA clade</taxon>
        <taxon>indigoferoid/millettioid clade</taxon>
        <taxon>Phaseoleae</taxon>
        <taxon>Glycine</taxon>
        <taxon>Glycine subgen. Soja</taxon>
    </lineage>
</organism>
<feature type="signal peptide" evidence="10">
    <location>
        <begin position="1"/>
        <end position="21"/>
    </location>
</feature>
<dbReference type="PANTHER" id="PTHR31044:SF120">
    <property type="entry name" value="CARBOHYDRATE-BINDING X8 DOMAIN SUPERFAMILY PROTEIN"/>
    <property type="match status" value="1"/>
</dbReference>
<feature type="domain" description="X8" evidence="11">
    <location>
        <begin position="400"/>
        <end position="484"/>
    </location>
</feature>
<dbReference type="GO" id="GO:0005886">
    <property type="term" value="C:plasma membrane"/>
    <property type="evidence" value="ECO:0007669"/>
    <property type="project" value="UniProtKB-SubCell"/>
</dbReference>
<feature type="chain" id="PRO_5002075809" evidence="10">
    <location>
        <begin position="22"/>
        <end position="538"/>
    </location>
</feature>
<proteinExistence type="predicted"/>
<evidence type="ECO:0000256" key="6">
    <source>
        <dbReference type="ARBA" id="ARBA00023157"/>
    </source>
</evidence>
<keyword evidence="4 10" id="KW-0732">Signal</keyword>
<keyword evidence="7" id="KW-0325">Glycoprotein</keyword>
<evidence type="ECO:0000256" key="4">
    <source>
        <dbReference type="ARBA" id="ARBA00022729"/>
    </source>
</evidence>
<evidence type="ECO:0000256" key="2">
    <source>
        <dbReference type="ARBA" id="ARBA00022475"/>
    </source>
</evidence>
<gene>
    <name evidence="12" type="ORF">glysoja_028614</name>
</gene>
<comment type="subcellular location">
    <subcellularLocation>
        <location evidence="1">Cell membrane</location>
        <topology evidence="1">Lipid-anchor</topology>
        <topology evidence="1">GPI-anchor</topology>
    </subcellularLocation>
</comment>
<evidence type="ECO:0000313" key="12">
    <source>
        <dbReference type="EMBL" id="KHN14216.1"/>
    </source>
</evidence>
<dbReference type="GO" id="GO:0098552">
    <property type="term" value="C:side of membrane"/>
    <property type="evidence" value="ECO:0007669"/>
    <property type="project" value="UniProtKB-KW"/>
</dbReference>
<protein>
    <submittedName>
        <fullName evidence="12">Glucan endo-1,3-beta-glucosidase 1</fullName>
        <ecNumber evidence="12">2.7.13.3</ecNumber>
    </submittedName>
</protein>
<keyword evidence="3" id="KW-0336">GPI-anchor</keyword>
<dbReference type="Pfam" id="PF07983">
    <property type="entry name" value="X8"/>
    <property type="match status" value="1"/>
</dbReference>
<dbReference type="FunFam" id="3.20.20.80:FF:000273">
    <property type="entry name" value="Glucan endo-1,3-beta-glucosidase 1"/>
    <property type="match status" value="1"/>
</dbReference>
<evidence type="ECO:0000256" key="3">
    <source>
        <dbReference type="ARBA" id="ARBA00022622"/>
    </source>
</evidence>
<keyword evidence="5" id="KW-0472">Membrane</keyword>
<dbReference type="GO" id="GO:0009506">
    <property type="term" value="C:plasmodesma"/>
    <property type="evidence" value="ECO:0007669"/>
    <property type="project" value="UniProtKB-ARBA"/>
</dbReference>
<evidence type="ECO:0000256" key="10">
    <source>
        <dbReference type="SAM" id="SignalP"/>
    </source>
</evidence>
<keyword evidence="2" id="KW-1003">Cell membrane</keyword>
<dbReference type="PANTHER" id="PTHR31044">
    <property type="entry name" value="BETA-1,3 GLUCANASE"/>
    <property type="match status" value="1"/>
</dbReference>
<dbReference type="Proteomes" id="UP000053555">
    <property type="component" value="Unassembled WGS sequence"/>
</dbReference>
<dbReference type="InterPro" id="IPR044788">
    <property type="entry name" value="X8_dom_prot"/>
</dbReference>
<evidence type="ECO:0000256" key="1">
    <source>
        <dbReference type="ARBA" id="ARBA00004609"/>
    </source>
</evidence>
<dbReference type="AlphaFoldDB" id="A0A0B2PY49"/>
<dbReference type="EC" id="2.7.13.3" evidence="12"/>
<dbReference type="SMART" id="SM00768">
    <property type="entry name" value="X8"/>
    <property type="match status" value="1"/>
</dbReference>
<keyword evidence="6" id="KW-1015">Disulfide bond</keyword>
<evidence type="ECO:0000256" key="8">
    <source>
        <dbReference type="ARBA" id="ARBA00023288"/>
    </source>
</evidence>